<keyword evidence="3" id="KW-1185">Reference proteome</keyword>
<dbReference type="PROSITE" id="PS51257">
    <property type="entry name" value="PROKAR_LIPOPROTEIN"/>
    <property type="match status" value="1"/>
</dbReference>
<keyword evidence="2" id="KW-0131">Cell cycle</keyword>
<dbReference type="RefSeq" id="WP_072333652.1">
    <property type="nucleotide sequence ID" value="NZ_CALJDE010000062.1"/>
</dbReference>
<keyword evidence="1" id="KW-0812">Transmembrane</keyword>
<accession>A0A1K1LDH8</accession>
<evidence type="ECO:0000313" key="2">
    <source>
        <dbReference type="EMBL" id="SFV72777.1"/>
    </source>
</evidence>
<evidence type="ECO:0000256" key="1">
    <source>
        <dbReference type="SAM" id="Phobius"/>
    </source>
</evidence>
<dbReference type="AlphaFoldDB" id="A0A1K1LDH8"/>
<protein>
    <submittedName>
        <fullName evidence="2">Cell division protein FtsL</fullName>
    </submittedName>
</protein>
<name>A0A1K1LDH8_9BACT</name>
<keyword evidence="1" id="KW-1133">Transmembrane helix</keyword>
<dbReference type="GO" id="GO:0051301">
    <property type="term" value="P:cell division"/>
    <property type="evidence" value="ECO:0007669"/>
    <property type="project" value="UniProtKB-KW"/>
</dbReference>
<gene>
    <name evidence="2" type="ORF">DESPIGER_0912</name>
</gene>
<dbReference type="Proteomes" id="UP000186323">
    <property type="component" value="Chromosome I"/>
</dbReference>
<dbReference type="EMBL" id="LT630450">
    <property type="protein sequence ID" value="SFV72777.1"/>
    <property type="molecule type" value="Genomic_DNA"/>
</dbReference>
<dbReference type="OrthoDB" id="5471898at2"/>
<proteinExistence type="predicted"/>
<organism evidence="2 3">
    <name type="scientific">Desulfovibrio piger</name>
    <dbReference type="NCBI Taxonomy" id="901"/>
    <lineage>
        <taxon>Bacteria</taxon>
        <taxon>Pseudomonadati</taxon>
        <taxon>Thermodesulfobacteriota</taxon>
        <taxon>Desulfovibrionia</taxon>
        <taxon>Desulfovibrionales</taxon>
        <taxon>Desulfovibrionaceae</taxon>
        <taxon>Desulfovibrio</taxon>
    </lineage>
</organism>
<dbReference type="KEGG" id="dpg:DESPIGER_0912"/>
<reference evidence="3" key="1">
    <citation type="submission" date="2016-10" db="EMBL/GenBank/DDBJ databases">
        <authorList>
            <person name="Wegmann U."/>
        </authorList>
    </citation>
    <scope>NUCLEOTIDE SEQUENCE [LARGE SCALE GENOMIC DNA]</scope>
</reference>
<keyword evidence="1" id="KW-0472">Membrane</keyword>
<keyword evidence="2" id="KW-0132">Cell division</keyword>
<feature type="transmembrane region" description="Helical" evidence="1">
    <location>
        <begin position="21"/>
        <end position="41"/>
    </location>
</feature>
<evidence type="ECO:0000313" key="3">
    <source>
        <dbReference type="Proteomes" id="UP000186323"/>
    </source>
</evidence>
<sequence length="106" mass="12337">MKKLSVGLPFRGQGKVQTRSWLLLLAVGLLACMTMCLILVWSNIERIDTTYFINIAQNKLQERKALRAKLEVERERLLSPYELRRKAEELGMKEPKPGQVRRMEAH</sequence>